<evidence type="ECO:0000313" key="8">
    <source>
        <dbReference type="Proteomes" id="UP000184310"/>
    </source>
</evidence>
<dbReference type="EMBL" id="FQZB01000011">
    <property type="protein sequence ID" value="SHJ86219.1"/>
    <property type="molecule type" value="Genomic_DNA"/>
</dbReference>
<dbReference type="STRING" id="1121302.SAMN02745163_02741"/>
<evidence type="ECO:0000256" key="2">
    <source>
        <dbReference type="ARBA" id="ARBA00022450"/>
    </source>
</evidence>
<dbReference type="Gene3D" id="3.30.559.10">
    <property type="entry name" value="Chloramphenicol acetyltransferase-like domain"/>
    <property type="match status" value="1"/>
</dbReference>
<dbReference type="Gene3D" id="1.10.1240.100">
    <property type="match status" value="1"/>
</dbReference>
<dbReference type="InterPro" id="IPR032821">
    <property type="entry name" value="PKS_assoc"/>
</dbReference>
<gene>
    <name evidence="7" type="ORF">SAMN02745163_02741</name>
</gene>
<dbReference type="InterPro" id="IPR036291">
    <property type="entry name" value="NAD(P)-bd_dom_sf"/>
</dbReference>
<dbReference type="Pfam" id="PF00109">
    <property type="entry name" value="ketoacyl-synt"/>
    <property type="match status" value="1"/>
</dbReference>
<dbReference type="InterPro" id="IPR013968">
    <property type="entry name" value="PKS_KR"/>
</dbReference>
<dbReference type="GO" id="GO:0006633">
    <property type="term" value="P:fatty acid biosynthetic process"/>
    <property type="evidence" value="ECO:0007669"/>
    <property type="project" value="InterPro"/>
</dbReference>
<dbReference type="GO" id="GO:0071770">
    <property type="term" value="P:DIM/DIP cell wall layer assembly"/>
    <property type="evidence" value="ECO:0007669"/>
    <property type="project" value="TreeGrafter"/>
</dbReference>
<dbReference type="Pfam" id="PF02801">
    <property type="entry name" value="Ketoacyl-synt_C"/>
    <property type="match status" value="1"/>
</dbReference>
<keyword evidence="4" id="KW-0808">Transferase</keyword>
<dbReference type="InterPro" id="IPR016039">
    <property type="entry name" value="Thiolase-like"/>
</dbReference>
<dbReference type="InterPro" id="IPR014031">
    <property type="entry name" value="Ketoacyl_synth_C"/>
</dbReference>
<dbReference type="PANTHER" id="PTHR43775:SF37">
    <property type="entry name" value="SI:DKEY-61P9.11"/>
    <property type="match status" value="1"/>
</dbReference>
<dbReference type="Pfam" id="PF16197">
    <property type="entry name" value="KAsynt_C_assoc"/>
    <property type="match status" value="1"/>
</dbReference>
<dbReference type="Gene3D" id="3.40.50.720">
    <property type="entry name" value="NAD(P)-binding Rossmann-like Domain"/>
    <property type="match status" value="1"/>
</dbReference>
<dbReference type="Pfam" id="PF00668">
    <property type="entry name" value="Condensation"/>
    <property type="match status" value="1"/>
</dbReference>
<dbReference type="PROSITE" id="PS50075">
    <property type="entry name" value="CARRIER"/>
    <property type="match status" value="1"/>
</dbReference>
<accession>A0A1M6MS44</accession>
<dbReference type="GO" id="GO:0005886">
    <property type="term" value="C:plasma membrane"/>
    <property type="evidence" value="ECO:0007669"/>
    <property type="project" value="TreeGrafter"/>
</dbReference>
<dbReference type="Gene3D" id="1.10.1200.10">
    <property type="entry name" value="ACP-like"/>
    <property type="match status" value="1"/>
</dbReference>
<dbReference type="InterPro" id="IPR036736">
    <property type="entry name" value="ACP-like_sf"/>
</dbReference>
<keyword evidence="3" id="KW-0597">Phosphoprotein</keyword>
<dbReference type="InterPro" id="IPR057326">
    <property type="entry name" value="KR_dom"/>
</dbReference>
<evidence type="ECO:0000313" key="7">
    <source>
        <dbReference type="EMBL" id="SHJ86219.1"/>
    </source>
</evidence>
<dbReference type="InterPro" id="IPR001242">
    <property type="entry name" value="Condensation_dom"/>
</dbReference>
<organism evidence="7 8">
    <name type="scientific">Clostridium cavendishii DSM 21758</name>
    <dbReference type="NCBI Taxonomy" id="1121302"/>
    <lineage>
        <taxon>Bacteria</taxon>
        <taxon>Bacillati</taxon>
        <taxon>Bacillota</taxon>
        <taxon>Clostridia</taxon>
        <taxon>Eubacteriales</taxon>
        <taxon>Clostridiaceae</taxon>
        <taxon>Clostridium</taxon>
    </lineage>
</organism>
<dbReference type="Pfam" id="PF08659">
    <property type="entry name" value="KR"/>
    <property type="match status" value="1"/>
</dbReference>
<dbReference type="RefSeq" id="WP_072988669.1">
    <property type="nucleotide sequence ID" value="NZ_FQZB01000011.1"/>
</dbReference>
<protein>
    <submittedName>
        <fullName evidence="7">Phosphopantetheine attachment site</fullName>
    </submittedName>
</protein>
<reference evidence="7 8" key="1">
    <citation type="submission" date="2016-11" db="EMBL/GenBank/DDBJ databases">
        <authorList>
            <person name="Jaros S."/>
            <person name="Januszkiewicz K."/>
            <person name="Wedrychowicz H."/>
        </authorList>
    </citation>
    <scope>NUCLEOTIDE SEQUENCE [LARGE SCALE GENOMIC DNA]</scope>
    <source>
        <strain evidence="7 8">DSM 21758</strain>
    </source>
</reference>
<dbReference type="SUPFAM" id="SSF47336">
    <property type="entry name" value="ACP-like"/>
    <property type="match status" value="1"/>
</dbReference>
<evidence type="ECO:0000259" key="5">
    <source>
        <dbReference type="PROSITE" id="PS50075"/>
    </source>
</evidence>
<dbReference type="Gene3D" id="3.30.559.30">
    <property type="entry name" value="Nonribosomal peptide synthetase, condensation domain"/>
    <property type="match status" value="1"/>
</dbReference>
<dbReference type="InterPro" id="IPR009081">
    <property type="entry name" value="PP-bd_ACP"/>
</dbReference>
<dbReference type="SUPFAM" id="SSF53901">
    <property type="entry name" value="Thiolase-like"/>
    <property type="match status" value="1"/>
</dbReference>
<dbReference type="InterPro" id="IPR014030">
    <property type="entry name" value="Ketoacyl_synth_N"/>
</dbReference>
<keyword evidence="8" id="KW-1185">Reference proteome</keyword>
<evidence type="ECO:0000256" key="1">
    <source>
        <dbReference type="ARBA" id="ARBA00001957"/>
    </source>
</evidence>
<dbReference type="Gene3D" id="3.40.47.10">
    <property type="match status" value="1"/>
</dbReference>
<evidence type="ECO:0000256" key="4">
    <source>
        <dbReference type="ARBA" id="ARBA00022679"/>
    </source>
</evidence>
<dbReference type="InterPro" id="IPR018201">
    <property type="entry name" value="Ketoacyl_synth_AS"/>
</dbReference>
<dbReference type="PROSITE" id="PS00606">
    <property type="entry name" value="KS3_1"/>
    <property type="match status" value="1"/>
</dbReference>
<feature type="domain" description="Carrier" evidence="5">
    <location>
        <begin position="1167"/>
        <end position="1242"/>
    </location>
</feature>
<dbReference type="SMART" id="SM00822">
    <property type="entry name" value="PKS_KR"/>
    <property type="match status" value="1"/>
</dbReference>
<dbReference type="CDD" id="cd19531">
    <property type="entry name" value="LCL_NRPS-like"/>
    <property type="match status" value="1"/>
</dbReference>
<comment type="cofactor">
    <cofactor evidence="1">
        <name>pantetheine 4'-phosphate</name>
        <dbReference type="ChEBI" id="CHEBI:47942"/>
    </cofactor>
</comment>
<keyword evidence="2" id="KW-0596">Phosphopantetheine</keyword>
<sequence>MNGLNVKGDYENNHEVHDYNKTFKEDIAIIGMSARFPKAEDINYFWSNLVNEVDCIDGIPYNRKRDVERYICLQKKWTDEITFSNMGYLNNIDTFDRDFFKMSPAEAATMDPNQRIFLETVWHAIEDSGYGAEKLKGTDTGVYLGYSEEKFCNYAQMIYETSPDQIQAALAGNLSAVIASRIAYILDLHGPNMVINTACSSSLVSVQLACQALLLKECNMAIVGGINLRLLPIHVDGSLIESSDGRTRTFDNSSSGTGVGEAAAAVVLKPLSEAIKDRDKIYAVIKGGAITQDGNSIGITAPNADSQAMVIEKAWKNANINPETISYIEAHGTATRLGDPIEIDGIQKAFSKYTTRKQFCAIGSVKSNIGHTDSVSGLAGLIKTVLMMCNKKIPATLHFQEPNSEIPFYNSPVYIANELSDWKEESFPRRAGVSSFGLSGTNCHIVLEEFTNKYGVERGSEDQTCVFYLSANTENSLRQLIKRYLDVLENNLEDDFIDICKTSVTSRRSFNRRLIFLVNNKYDLLDKIRKLNDLHTFEDCRKIGVYYGEYNVVSQQKQIKTPKDILRNAVRKMSVEADKNIELFCKNKDKEILLEIMELYVKGADINWSKLYPPRSFNKVSLPGYPFEATRCWLNIQDNIKEFYETIWVPTDNLFISSLSIVKQTIVVFQDGSEHSGVLINMLKSEGYRIITVTYGKCFEKIDELNYIINNTNDSYRWLMNYLEQEPIFKMIVLAFNDNFSEKKLEKISIYTCLKEVFSLFYLTQSLLECKSKRHFEVILLMDMGNFVLPTDKVNAEYTAAIGFSKVIKQEHSNISIRCIDTDNNTSLGKIINEIIHGKNFMVAYRNGIRYNEGIKRKENSQFNMGTNPIRDGGVYIITGGVGGMGLSVAKYIAEKERTTLILINRTPFPSRNEWERLLQESSDVKICSKIKTILEIERLNSKVICISADVSDYSIMNDMLKEVRQRYGKINGIIHGAGVAGDGFIYNRTPEQLEEVMSGKVVGAILLDQLTKQDDIDFFVMFSAISSLTGMPGQSDYVAANTFLDSFAHRRNQCGKKTLCIDWPAWSETGIAIDFNVDTSSGVFKALKTYEAVDYFDFLLCSDAVRVIVGEIDKKYLENSNKDDVIYLNDLTSMKSDIFIPNLKNKIETNSIQCKEEVKLTGKNDGNYTNTEIKLAQLWGEVFYFKSVDIYANFYEVGGNSIFGMKLLNRICHEFNIDMNILEFMSHPTIDDLAKYINNKGDIKKGYKQLKKSVTSKEYYPASIFQKRLYALQQLDPDNTAYHVVFAYTLKGDLDITKLDNSVRCLIRRHETLRTSLKVIKGEVIQHIESEDNIKNVLEYHQINKDRLREFIINWKKPYKLEYAPLFRIGVFGITEQEHVLVFDLHHAIADDISVQNLIRDLFFYYKGKGLELPELTCQYKDYVLMQEDVEDYPQFVKSIWENTLKAPLKKTIIPYDYFDTKDFNGRRKSFLVDAAVIQKIKMITMQTETTSFMFMLTAFFIVLHKYTNQKDLIVGIPVSGRKYIELENTVGAFIKTLPIRISISENETFENLLISVKKTVQQAFTYQDYPLDEIMLNSNLDYDYYNHPWYNIIFVQHHLDKNFLEGNEFEVELLDLENHTSKFDFSLESMIQDEECTFTVEYRTELYAESTILKFIENYLYVLQTLVNNLDISISKINFIDNIFENNRNKFDESLFDFKF</sequence>
<proteinExistence type="predicted"/>
<dbReference type="Pfam" id="PF00550">
    <property type="entry name" value="PP-binding"/>
    <property type="match status" value="1"/>
</dbReference>
<dbReference type="InterPro" id="IPR020841">
    <property type="entry name" value="PKS_Beta-ketoAc_synthase_dom"/>
</dbReference>
<evidence type="ECO:0000256" key="3">
    <source>
        <dbReference type="ARBA" id="ARBA00022553"/>
    </source>
</evidence>
<dbReference type="PROSITE" id="PS52004">
    <property type="entry name" value="KS3_2"/>
    <property type="match status" value="1"/>
</dbReference>
<dbReference type="Proteomes" id="UP000184310">
    <property type="component" value="Unassembled WGS sequence"/>
</dbReference>
<dbReference type="CDD" id="cd08953">
    <property type="entry name" value="KR_2_SDR_x"/>
    <property type="match status" value="1"/>
</dbReference>
<dbReference type="OrthoDB" id="9765680at2"/>
<dbReference type="SUPFAM" id="SSF51735">
    <property type="entry name" value="NAD(P)-binding Rossmann-fold domains"/>
    <property type="match status" value="1"/>
</dbReference>
<dbReference type="GO" id="GO:0004315">
    <property type="term" value="F:3-oxoacyl-[acyl-carrier-protein] synthase activity"/>
    <property type="evidence" value="ECO:0007669"/>
    <property type="project" value="InterPro"/>
</dbReference>
<dbReference type="GO" id="GO:0005737">
    <property type="term" value="C:cytoplasm"/>
    <property type="evidence" value="ECO:0007669"/>
    <property type="project" value="TreeGrafter"/>
</dbReference>
<dbReference type="GO" id="GO:0004312">
    <property type="term" value="F:fatty acid synthase activity"/>
    <property type="evidence" value="ECO:0007669"/>
    <property type="project" value="TreeGrafter"/>
</dbReference>
<dbReference type="InterPro" id="IPR023213">
    <property type="entry name" value="CAT-like_dom_sf"/>
</dbReference>
<dbReference type="InterPro" id="IPR049490">
    <property type="entry name" value="C883_1060-like_KR_N"/>
</dbReference>
<feature type="domain" description="Ketosynthase family 3 (KS3)" evidence="6">
    <location>
        <begin position="24"/>
        <end position="449"/>
    </location>
</feature>
<dbReference type="PANTHER" id="PTHR43775">
    <property type="entry name" value="FATTY ACID SYNTHASE"/>
    <property type="match status" value="1"/>
</dbReference>
<dbReference type="Pfam" id="PF21394">
    <property type="entry name" value="Beta-ketacyl_N"/>
    <property type="match status" value="1"/>
</dbReference>
<evidence type="ECO:0000259" key="6">
    <source>
        <dbReference type="PROSITE" id="PS52004"/>
    </source>
</evidence>
<name>A0A1M6MS44_9CLOT</name>
<dbReference type="SUPFAM" id="SSF52777">
    <property type="entry name" value="CoA-dependent acyltransferases"/>
    <property type="match status" value="2"/>
</dbReference>
<dbReference type="CDD" id="cd00833">
    <property type="entry name" value="PKS"/>
    <property type="match status" value="1"/>
</dbReference>
<dbReference type="SMART" id="SM00825">
    <property type="entry name" value="PKS_KS"/>
    <property type="match status" value="1"/>
</dbReference>
<dbReference type="InterPro" id="IPR050091">
    <property type="entry name" value="PKS_NRPS_Biosynth_Enz"/>
</dbReference>